<evidence type="ECO:0000259" key="10">
    <source>
        <dbReference type="PROSITE" id="PS50879"/>
    </source>
</evidence>
<evidence type="ECO:0000256" key="7">
    <source>
        <dbReference type="ARBA" id="ARBA00022801"/>
    </source>
</evidence>
<sequence>QEKLLKIWELVDEQLTADHIVPSNSSWNTPIFTIPKKSGKWRLLHDLRALNAVMEDMGSLQPCLPSPVMLPENWDLLIIDLKDCFFTIPLHPEDAERFAFSVPSINKAESAKRYHWVVLPQGMKNSPTMCQTFVAWALEPVRKQFPEVIIYHYMDDILIAGKNLNISNILQQLTQNLENRGLKIAPEKIQRQAPWNRTQCWQNLHWIITESMIKPQKLEIRTEIKTLNDVQKLVRDIQWVRSLCGITNDDLEPLIKLLGTSTQANDKRYLGKNQEKALSIISQKIANCHADRVNENYSIMLMLINSEREQGQRKHPCALIMQGISNRKNPLRILEWIFLSIRPNKTVSTRAELFALLIMKGRNRTQELAGIDPSTIFIPMVQVYLEWMLRWSEDIQTALIGFSGQICNHYPAQKLLPMLQNQIFEQKPWKSETPVQGVTVLTDAGKKSRKVVSTWKNDHEEWQEHIIQGHEKDSLQTLELKAVIWALQHWDQEPINIVSDSLYVVGVVARIERAMLREVSNKTLAELLQQLWVTVNSRRAEYFITHIRSHLMTRGL</sequence>
<keyword evidence="12" id="KW-1185">Reference proteome</keyword>
<feature type="non-terminal residue" evidence="11">
    <location>
        <position position="1"/>
    </location>
</feature>
<evidence type="ECO:0000256" key="5">
    <source>
        <dbReference type="ARBA" id="ARBA00022722"/>
    </source>
</evidence>
<feature type="non-terminal residue" evidence="11">
    <location>
        <position position="556"/>
    </location>
</feature>
<feature type="domain" description="Reverse transcriptase" evidence="9">
    <location>
        <begin position="15"/>
        <end position="206"/>
    </location>
</feature>
<dbReference type="Pfam" id="PF06817">
    <property type="entry name" value="RVT_thumb"/>
    <property type="match status" value="1"/>
</dbReference>
<dbReference type="Pfam" id="PF00078">
    <property type="entry name" value="RVT_1"/>
    <property type="match status" value="1"/>
</dbReference>
<dbReference type="GO" id="GO:0004523">
    <property type="term" value="F:RNA-DNA hybrid ribonuclease activity"/>
    <property type="evidence" value="ECO:0007669"/>
    <property type="project" value="UniProtKB-EC"/>
</dbReference>
<evidence type="ECO:0000313" key="11">
    <source>
        <dbReference type="EMBL" id="NWI51466.1"/>
    </source>
</evidence>
<dbReference type="InterPro" id="IPR036397">
    <property type="entry name" value="RNaseH_sf"/>
</dbReference>
<evidence type="ECO:0000256" key="2">
    <source>
        <dbReference type="ARBA" id="ARBA00012180"/>
    </source>
</evidence>
<dbReference type="SUPFAM" id="SSF56672">
    <property type="entry name" value="DNA/RNA polymerases"/>
    <property type="match status" value="1"/>
</dbReference>
<keyword evidence="5" id="KW-0540">Nuclease</keyword>
<dbReference type="Gene3D" id="3.30.70.270">
    <property type="match status" value="2"/>
</dbReference>
<dbReference type="AlphaFoldDB" id="A0A851C561"/>
<dbReference type="GO" id="GO:0035613">
    <property type="term" value="F:RNA stem-loop binding"/>
    <property type="evidence" value="ECO:0007669"/>
    <property type="project" value="TreeGrafter"/>
</dbReference>
<dbReference type="PROSITE" id="PS50878">
    <property type="entry name" value="RT_POL"/>
    <property type="match status" value="1"/>
</dbReference>
<dbReference type="Gene3D" id="3.10.10.10">
    <property type="entry name" value="HIV Type 1 Reverse Transcriptase, subunit A, domain 1"/>
    <property type="match status" value="1"/>
</dbReference>
<dbReference type="InterPro" id="IPR000477">
    <property type="entry name" value="RT_dom"/>
</dbReference>
<dbReference type="InterPro" id="IPR043502">
    <property type="entry name" value="DNA/RNA_pol_sf"/>
</dbReference>
<evidence type="ECO:0000256" key="4">
    <source>
        <dbReference type="ARBA" id="ARBA00022695"/>
    </source>
</evidence>
<gene>
    <name evidence="11" type="primary">Ervk18_2</name>
    <name evidence="11" type="ORF">CALVIR_R01915</name>
</gene>
<comment type="similarity">
    <text evidence="1">Belongs to the beta type-B retroviral polymerase family. HERV class-II K(HML-2) pol subfamily.</text>
</comment>
<dbReference type="PANTHER" id="PTHR41694">
    <property type="entry name" value="ENDOGENOUS RETROVIRUS GROUP K MEMBER POL PROTEIN"/>
    <property type="match status" value="1"/>
</dbReference>
<dbReference type="InterPro" id="IPR010661">
    <property type="entry name" value="RVT_thumb"/>
</dbReference>
<dbReference type="Proteomes" id="UP000642973">
    <property type="component" value="Unassembled WGS sequence"/>
</dbReference>
<proteinExistence type="inferred from homology"/>
<dbReference type="PANTHER" id="PTHR41694:SF3">
    <property type="entry name" value="RNA-DIRECTED DNA POLYMERASE-RELATED"/>
    <property type="match status" value="1"/>
</dbReference>
<evidence type="ECO:0000256" key="3">
    <source>
        <dbReference type="ARBA" id="ARBA00022679"/>
    </source>
</evidence>
<keyword evidence="7" id="KW-0378">Hydrolase</keyword>
<dbReference type="InterPro" id="IPR002156">
    <property type="entry name" value="RNaseH_domain"/>
</dbReference>
<dbReference type="PROSITE" id="PS50879">
    <property type="entry name" value="RNASE_H_1"/>
    <property type="match status" value="1"/>
</dbReference>
<organism evidence="11 12">
    <name type="scientific">Calyptomena viridis</name>
    <name type="common">Lesser green broadbill</name>
    <dbReference type="NCBI Taxonomy" id="135972"/>
    <lineage>
        <taxon>Eukaryota</taxon>
        <taxon>Metazoa</taxon>
        <taxon>Chordata</taxon>
        <taxon>Craniata</taxon>
        <taxon>Vertebrata</taxon>
        <taxon>Euteleostomi</taxon>
        <taxon>Archelosauria</taxon>
        <taxon>Archosauria</taxon>
        <taxon>Dinosauria</taxon>
        <taxon>Saurischia</taxon>
        <taxon>Theropoda</taxon>
        <taxon>Coelurosauria</taxon>
        <taxon>Aves</taxon>
        <taxon>Neognathae</taxon>
        <taxon>Neoaves</taxon>
        <taxon>Telluraves</taxon>
        <taxon>Australaves</taxon>
        <taxon>Passeriformes</taxon>
        <taxon>Eurylaimidae</taxon>
        <taxon>Calyptomena</taxon>
    </lineage>
</organism>
<reference evidence="11" key="1">
    <citation type="submission" date="2019-10" db="EMBL/GenBank/DDBJ databases">
        <title>Bird 10,000 Genomes (B10K) Project - Family phase.</title>
        <authorList>
            <person name="Zhang G."/>
        </authorList>
    </citation>
    <scope>NUCLEOTIDE SEQUENCE</scope>
    <source>
        <strain evidence="11">B10K-DU-002-55</strain>
        <tissue evidence="11">Muscle</tissue>
    </source>
</reference>
<dbReference type="EC" id="3.1.26.4" evidence="2"/>
<dbReference type="Gene3D" id="3.30.420.10">
    <property type="entry name" value="Ribonuclease H-like superfamily/Ribonuclease H"/>
    <property type="match status" value="1"/>
</dbReference>
<keyword evidence="6" id="KW-0255">Endonuclease</keyword>
<protein>
    <recommendedName>
        <fullName evidence="2">ribonuclease H</fullName>
        <ecNumber evidence="2">3.1.26.4</ecNumber>
    </recommendedName>
</protein>
<evidence type="ECO:0000259" key="9">
    <source>
        <dbReference type="PROSITE" id="PS50878"/>
    </source>
</evidence>
<evidence type="ECO:0000256" key="6">
    <source>
        <dbReference type="ARBA" id="ARBA00022759"/>
    </source>
</evidence>
<keyword evidence="4" id="KW-0548">Nucleotidyltransferase</keyword>
<accession>A0A851C561</accession>
<evidence type="ECO:0000256" key="1">
    <source>
        <dbReference type="ARBA" id="ARBA00010879"/>
    </source>
</evidence>
<evidence type="ECO:0000256" key="8">
    <source>
        <dbReference type="ARBA" id="ARBA00022918"/>
    </source>
</evidence>
<evidence type="ECO:0000313" key="12">
    <source>
        <dbReference type="Proteomes" id="UP000642973"/>
    </source>
</evidence>
<dbReference type="GO" id="GO:0003964">
    <property type="term" value="F:RNA-directed DNA polymerase activity"/>
    <property type="evidence" value="ECO:0007669"/>
    <property type="project" value="UniProtKB-KW"/>
</dbReference>
<feature type="domain" description="RNase H type-1" evidence="10">
    <location>
        <begin position="434"/>
        <end position="556"/>
    </location>
</feature>
<name>A0A851C561_CALVR</name>
<keyword evidence="3" id="KW-0808">Transferase</keyword>
<comment type="caution">
    <text evidence="11">The sequence shown here is derived from an EMBL/GenBank/DDBJ whole genome shotgun (WGS) entry which is preliminary data.</text>
</comment>
<dbReference type="Pfam" id="PF00075">
    <property type="entry name" value="RNase_H"/>
    <property type="match status" value="1"/>
</dbReference>
<dbReference type="InterPro" id="IPR043128">
    <property type="entry name" value="Rev_trsase/Diguanyl_cyclase"/>
</dbReference>
<dbReference type="EMBL" id="WEIV01007023">
    <property type="protein sequence ID" value="NWI51466.1"/>
    <property type="molecule type" value="Genomic_DNA"/>
</dbReference>
<keyword evidence="8" id="KW-0695">RNA-directed DNA polymerase</keyword>